<dbReference type="PROSITE" id="PS00368">
    <property type="entry name" value="RIBORED_SMALL"/>
    <property type="match status" value="1"/>
</dbReference>
<dbReference type="PANTHER" id="PTHR23409:SF18">
    <property type="entry name" value="RIBONUCLEOSIDE-DIPHOSPHATE REDUCTASE SUBUNIT M2"/>
    <property type="match status" value="1"/>
</dbReference>
<dbReference type="InterPro" id="IPR000358">
    <property type="entry name" value="RNR_small_fam"/>
</dbReference>
<dbReference type="OMA" id="NTIPCVA"/>
<gene>
    <name evidence="3" type="ORF">HYPSUDRAFT_31979</name>
</gene>
<evidence type="ECO:0000313" key="4">
    <source>
        <dbReference type="Proteomes" id="UP000054270"/>
    </source>
</evidence>
<dbReference type="EMBL" id="KN817518">
    <property type="protein sequence ID" value="KJA29941.1"/>
    <property type="molecule type" value="Genomic_DNA"/>
</dbReference>
<protein>
    <submittedName>
        <fullName evidence="3">Uncharacterized protein</fullName>
    </submittedName>
</protein>
<comment type="similarity">
    <text evidence="1">Belongs to the ribonucleoside diphosphate reductase small chain family.</text>
</comment>
<feature type="region of interest" description="Disordered" evidence="2">
    <location>
        <begin position="384"/>
        <end position="407"/>
    </location>
</feature>
<keyword evidence="4" id="KW-1185">Reference proteome</keyword>
<dbReference type="InterPro" id="IPR033909">
    <property type="entry name" value="RNR_small"/>
</dbReference>
<dbReference type="InterPro" id="IPR012348">
    <property type="entry name" value="RNR-like"/>
</dbReference>
<dbReference type="Gene3D" id="1.10.620.20">
    <property type="entry name" value="Ribonucleotide Reductase, subunit A"/>
    <property type="match status" value="1"/>
</dbReference>
<dbReference type="PANTHER" id="PTHR23409">
    <property type="entry name" value="RIBONUCLEOSIDE-DIPHOSPHATE REDUCTASE SMALL CHAIN"/>
    <property type="match status" value="1"/>
</dbReference>
<dbReference type="GO" id="GO:0009263">
    <property type="term" value="P:deoxyribonucleotide biosynthetic process"/>
    <property type="evidence" value="ECO:0007669"/>
    <property type="project" value="InterPro"/>
</dbReference>
<proteinExistence type="inferred from homology"/>
<dbReference type="InterPro" id="IPR030475">
    <property type="entry name" value="RNR_small_AS"/>
</dbReference>
<name>A0A0D2PP05_HYPSF</name>
<dbReference type="OrthoDB" id="10248373at2759"/>
<accession>A0A0D2PP05</accession>
<organism evidence="3 4">
    <name type="scientific">Hypholoma sublateritium (strain FD-334 SS-4)</name>
    <dbReference type="NCBI Taxonomy" id="945553"/>
    <lineage>
        <taxon>Eukaryota</taxon>
        <taxon>Fungi</taxon>
        <taxon>Dikarya</taxon>
        <taxon>Basidiomycota</taxon>
        <taxon>Agaricomycotina</taxon>
        <taxon>Agaricomycetes</taxon>
        <taxon>Agaricomycetidae</taxon>
        <taxon>Agaricales</taxon>
        <taxon>Agaricineae</taxon>
        <taxon>Strophariaceae</taxon>
        <taxon>Hypholoma</taxon>
    </lineage>
</organism>
<feature type="compositionally biased region" description="Polar residues" evidence="2">
    <location>
        <begin position="386"/>
        <end position="400"/>
    </location>
</feature>
<dbReference type="STRING" id="945553.A0A0D2PP05"/>
<dbReference type="CDD" id="cd01049">
    <property type="entry name" value="RNRR2"/>
    <property type="match status" value="1"/>
</dbReference>
<sequence length="407" mass="46203">MATLSAPRAASPAPTPSKKAAAALAAFSLESPAKPTKAIIDDEKRSQSPESVTGATAVVDDLPEYRKRFVGEVDLPESEEPLLKESRRRFVLFPIQYHEIWQMYKKAEASFWTAEEMDLSKDVHDWNNRLNDNERHFVSHVLAFFAASDGIVNENLLERFSNEVQAAEARCFYGFQIMMENIHSETYSLLIDTYIKDPAQRDYLFDAIETVPCIKRKAEWALNWISDDRSSFAERLVAFAAVEGIFFSGSFASIFWLKKRGLMPGLTFSNELISRDEGMHTDFACLLFSHLKRRPHPDTVQRIITEAVVIEQEFLTEALPVGLIGMNADLMCQYIEFVADRLLVSLGNEKVYNKTNPFDFMDMISLQGKTNFFEKRVSEYSKAGINHSSTSDNTAQSSKSFVIDEDF</sequence>
<evidence type="ECO:0000256" key="2">
    <source>
        <dbReference type="SAM" id="MobiDB-lite"/>
    </source>
</evidence>
<dbReference type="InterPro" id="IPR009078">
    <property type="entry name" value="Ferritin-like_SF"/>
</dbReference>
<dbReference type="AlphaFoldDB" id="A0A0D2PP05"/>
<dbReference type="Proteomes" id="UP000054270">
    <property type="component" value="Unassembled WGS sequence"/>
</dbReference>
<dbReference type="GO" id="GO:0016491">
    <property type="term" value="F:oxidoreductase activity"/>
    <property type="evidence" value="ECO:0007669"/>
    <property type="project" value="InterPro"/>
</dbReference>
<dbReference type="SUPFAM" id="SSF47240">
    <property type="entry name" value="Ferritin-like"/>
    <property type="match status" value="1"/>
</dbReference>
<evidence type="ECO:0000256" key="1">
    <source>
        <dbReference type="ARBA" id="ARBA00009303"/>
    </source>
</evidence>
<dbReference type="Pfam" id="PF00268">
    <property type="entry name" value="Ribonuc_red_sm"/>
    <property type="match status" value="1"/>
</dbReference>
<evidence type="ECO:0000313" key="3">
    <source>
        <dbReference type="EMBL" id="KJA29941.1"/>
    </source>
</evidence>
<reference evidence="4" key="1">
    <citation type="submission" date="2014-04" db="EMBL/GenBank/DDBJ databases">
        <title>Evolutionary Origins and Diversification of the Mycorrhizal Mutualists.</title>
        <authorList>
            <consortium name="DOE Joint Genome Institute"/>
            <consortium name="Mycorrhizal Genomics Consortium"/>
            <person name="Kohler A."/>
            <person name="Kuo A."/>
            <person name="Nagy L.G."/>
            <person name="Floudas D."/>
            <person name="Copeland A."/>
            <person name="Barry K.W."/>
            <person name="Cichocki N."/>
            <person name="Veneault-Fourrey C."/>
            <person name="LaButti K."/>
            <person name="Lindquist E.A."/>
            <person name="Lipzen A."/>
            <person name="Lundell T."/>
            <person name="Morin E."/>
            <person name="Murat C."/>
            <person name="Riley R."/>
            <person name="Ohm R."/>
            <person name="Sun H."/>
            <person name="Tunlid A."/>
            <person name="Henrissat B."/>
            <person name="Grigoriev I.V."/>
            <person name="Hibbett D.S."/>
            <person name="Martin F."/>
        </authorList>
    </citation>
    <scope>NUCLEOTIDE SEQUENCE [LARGE SCALE GENOMIC DNA]</scope>
    <source>
        <strain evidence="4">FD-334 SS-4</strain>
    </source>
</reference>